<name>A0A5B7K9X6_PORTR</name>
<accession>A0A5B7K9X6</accession>
<organism evidence="1 2">
    <name type="scientific">Portunus trituberculatus</name>
    <name type="common">Swimming crab</name>
    <name type="synonym">Neptunus trituberculatus</name>
    <dbReference type="NCBI Taxonomy" id="210409"/>
    <lineage>
        <taxon>Eukaryota</taxon>
        <taxon>Metazoa</taxon>
        <taxon>Ecdysozoa</taxon>
        <taxon>Arthropoda</taxon>
        <taxon>Crustacea</taxon>
        <taxon>Multicrustacea</taxon>
        <taxon>Malacostraca</taxon>
        <taxon>Eumalacostraca</taxon>
        <taxon>Eucarida</taxon>
        <taxon>Decapoda</taxon>
        <taxon>Pleocyemata</taxon>
        <taxon>Brachyura</taxon>
        <taxon>Eubrachyura</taxon>
        <taxon>Portunoidea</taxon>
        <taxon>Portunidae</taxon>
        <taxon>Portuninae</taxon>
        <taxon>Portunus</taxon>
    </lineage>
</organism>
<gene>
    <name evidence="1" type="ORF">E2C01_099035</name>
</gene>
<protein>
    <submittedName>
        <fullName evidence="1">Uncharacterized protein</fullName>
    </submittedName>
</protein>
<evidence type="ECO:0000313" key="1">
    <source>
        <dbReference type="EMBL" id="MPD03397.1"/>
    </source>
</evidence>
<evidence type="ECO:0000313" key="2">
    <source>
        <dbReference type="Proteomes" id="UP000324222"/>
    </source>
</evidence>
<sequence>MEANPSQLHRFNSSLHYLGENQGGVGVIFQTVVVENKGWKGNGSLFIVLSPFSRTSNHRHL</sequence>
<dbReference type="Proteomes" id="UP000324222">
    <property type="component" value="Unassembled WGS sequence"/>
</dbReference>
<keyword evidence="2" id="KW-1185">Reference proteome</keyword>
<proteinExistence type="predicted"/>
<dbReference type="AlphaFoldDB" id="A0A5B7K9X6"/>
<comment type="caution">
    <text evidence="1">The sequence shown here is derived from an EMBL/GenBank/DDBJ whole genome shotgun (WGS) entry which is preliminary data.</text>
</comment>
<dbReference type="EMBL" id="VSRR010135938">
    <property type="protein sequence ID" value="MPD03397.1"/>
    <property type="molecule type" value="Genomic_DNA"/>
</dbReference>
<reference evidence="1 2" key="1">
    <citation type="submission" date="2019-05" db="EMBL/GenBank/DDBJ databases">
        <title>Another draft genome of Portunus trituberculatus and its Hox gene families provides insights of decapod evolution.</title>
        <authorList>
            <person name="Jeong J.-H."/>
            <person name="Song I."/>
            <person name="Kim S."/>
            <person name="Choi T."/>
            <person name="Kim D."/>
            <person name="Ryu S."/>
            <person name="Kim W."/>
        </authorList>
    </citation>
    <scope>NUCLEOTIDE SEQUENCE [LARGE SCALE GENOMIC DNA]</scope>
    <source>
        <tissue evidence="1">Muscle</tissue>
    </source>
</reference>